<dbReference type="Pfam" id="PF00581">
    <property type="entry name" value="Rhodanese"/>
    <property type="match status" value="1"/>
</dbReference>
<dbReference type="Gene3D" id="3.40.250.10">
    <property type="entry name" value="Rhodanese-like domain"/>
    <property type="match status" value="1"/>
</dbReference>
<dbReference type="PROSITE" id="PS50206">
    <property type="entry name" value="RHODANESE_3"/>
    <property type="match status" value="1"/>
</dbReference>
<evidence type="ECO:0000259" key="2">
    <source>
        <dbReference type="PROSITE" id="PS50206"/>
    </source>
</evidence>
<protein>
    <recommendedName>
        <fullName evidence="2">Rhodanese domain-containing protein</fullName>
    </recommendedName>
</protein>
<dbReference type="GO" id="GO:0071277">
    <property type="term" value="P:cellular response to calcium ion"/>
    <property type="evidence" value="ECO:0007669"/>
    <property type="project" value="InterPro"/>
</dbReference>
<evidence type="ECO:0000313" key="4">
    <source>
        <dbReference type="Proteomes" id="UP000594263"/>
    </source>
</evidence>
<dbReference type="PANTHER" id="PTHR34209">
    <property type="entry name" value="RHODANESE/CELL CYCLE CONTROL PHOSPHATASE SUPERFAMILY PROTEIN"/>
    <property type="match status" value="1"/>
</dbReference>
<dbReference type="CDD" id="cd00158">
    <property type="entry name" value="RHOD"/>
    <property type="match status" value="1"/>
</dbReference>
<evidence type="ECO:0000313" key="3">
    <source>
        <dbReference type="EnsemblPlants" id="Kaladp0046s0276.1.v1.1"/>
    </source>
</evidence>
<evidence type="ECO:0000256" key="1">
    <source>
        <dbReference type="SAM" id="MobiDB-lite"/>
    </source>
</evidence>
<feature type="domain" description="Rhodanese" evidence="2">
    <location>
        <begin position="436"/>
        <end position="554"/>
    </location>
</feature>
<dbReference type="SMART" id="SM00450">
    <property type="entry name" value="RHOD"/>
    <property type="match status" value="1"/>
</dbReference>
<dbReference type="OMA" id="TIGLTYW"/>
<accession>A0A7N0TVH5</accession>
<organism evidence="3 4">
    <name type="scientific">Kalanchoe fedtschenkoi</name>
    <name type="common">Lavender scallops</name>
    <name type="synonym">South American air plant</name>
    <dbReference type="NCBI Taxonomy" id="63787"/>
    <lineage>
        <taxon>Eukaryota</taxon>
        <taxon>Viridiplantae</taxon>
        <taxon>Streptophyta</taxon>
        <taxon>Embryophyta</taxon>
        <taxon>Tracheophyta</taxon>
        <taxon>Spermatophyta</taxon>
        <taxon>Magnoliopsida</taxon>
        <taxon>eudicotyledons</taxon>
        <taxon>Gunneridae</taxon>
        <taxon>Pentapetalae</taxon>
        <taxon>Saxifragales</taxon>
        <taxon>Crassulaceae</taxon>
        <taxon>Kalanchoe</taxon>
    </lineage>
</organism>
<name>A0A7N0TVH5_KALFE</name>
<dbReference type="InterPro" id="IPR001763">
    <property type="entry name" value="Rhodanese-like_dom"/>
</dbReference>
<keyword evidence="4" id="KW-1185">Reference proteome</keyword>
<dbReference type="AlphaFoldDB" id="A0A7N0TVH5"/>
<dbReference type="Gramene" id="Kaladp0046s0276.1.v1.1">
    <property type="protein sequence ID" value="Kaladp0046s0276.1.v1.1"/>
    <property type="gene ID" value="Kaladp0046s0276.v1.1"/>
</dbReference>
<dbReference type="GO" id="GO:0009704">
    <property type="term" value="P:de-etiolation"/>
    <property type="evidence" value="ECO:0007669"/>
    <property type="project" value="InterPro"/>
</dbReference>
<dbReference type="PANTHER" id="PTHR34209:SF3">
    <property type="entry name" value="RHODANESE_CELL CYCLE CONTROL PHOSPHATASE SUPERFAMILY PROTEIN"/>
    <property type="match status" value="1"/>
</dbReference>
<dbReference type="InterPro" id="IPR044690">
    <property type="entry name" value="CAS_plant"/>
</dbReference>
<dbReference type="EnsemblPlants" id="Kaladp0046s0276.1.v1.1">
    <property type="protein sequence ID" value="Kaladp0046s0276.1.v1.1"/>
    <property type="gene ID" value="Kaladp0046s0276.v1.1"/>
</dbReference>
<sequence length="707" mass="76108">MLPVCSATPSSCSHSQISFPGGSQSVFGYRKPFEISYLANSTLFTSTPNGTHYSEISCKPLVVKGVHSESFVRTGQLDSVDAIHSRICPDVIDCLQDSGTYDWSASAQTVSDLNPIHGSYMHYIGNIAASNVEKSSAELMDRLTDIIPGDAEPGCVSAVDDVVSHNSVSLPDSASIVSDSPSDFRTNLDNITSVLNEPVDTPTIDVPDNPFPLSDSFSVDSDSLSNFRLNTDEVTTGLNEPIATKVAEAKSNITSSVDAITSSLQGAIMKANDAIDNVIRKFSLTIDQTGESAGSKLENFWGDLKQAAGRARVAAADVLRYAIVSVEDSLSSGASLVSYSYGSAKVLLPPEIRDALNLSEETALRILVPVGSALQQVSVFVVELERKIGLDPDDPIVPFVIFLGTSASLWIFYQRQIYGGYAGDLSPKETLELLMGKENALLIDVRPEELRERDGIPDLRRGARFRYASVDLPEFDSSVKKLLKSGRDLDDALIAVIIRNLKIVQGKSKVVIMDADGSRSKGIARALRKLGIKGSFLMEGGFRSWVKQGLRVKELKPETTLTILNEEVEAILEEINPTPIQVLGSGLGLVAACYALLEWEKTLQLIGLAGIGLTVYWRVSTYNDAEDLKKDVTLLLAPVKMGAAALSWASGKLETNGIGLPTSPSSLDVQNRVLKAVAKHESQPPEPEEVQDSSLNSQSPNTGEPDL</sequence>
<dbReference type="GO" id="GO:0090333">
    <property type="term" value="P:regulation of stomatal closure"/>
    <property type="evidence" value="ECO:0007669"/>
    <property type="project" value="InterPro"/>
</dbReference>
<dbReference type="SUPFAM" id="SSF52821">
    <property type="entry name" value="Rhodanese/Cell cycle control phosphatase"/>
    <property type="match status" value="1"/>
</dbReference>
<feature type="region of interest" description="Disordered" evidence="1">
    <location>
        <begin position="677"/>
        <end position="707"/>
    </location>
</feature>
<dbReference type="InterPro" id="IPR036873">
    <property type="entry name" value="Rhodanese-like_dom_sf"/>
</dbReference>
<proteinExistence type="predicted"/>
<reference evidence="3" key="1">
    <citation type="submission" date="2021-01" db="UniProtKB">
        <authorList>
            <consortium name="EnsemblPlants"/>
        </authorList>
    </citation>
    <scope>IDENTIFICATION</scope>
</reference>
<dbReference type="Proteomes" id="UP000594263">
    <property type="component" value="Unplaced"/>
</dbReference>
<feature type="compositionally biased region" description="Polar residues" evidence="1">
    <location>
        <begin position="692"/>
        <end position="707"/>
    </location>
</feature>